<sequence length="253" mass="29211">HLRESVLLEMRLRGLSPKTHQSYIHAMEELAKFHWRPLETLLCAEVQVFLDHLITVRKLAWSTINVYFSAYRFLYTQVLRRSKREFSIPPRGRSGTRPGILSREEVYKLIESPRNIKHRALLSMVYGSGLRVSEVVKTQPVDVDRGRMMLKVNGKGHKDRYTILSMHTLKLLEEHWRSNSPELYFFSGRDKSAPLPVYTAQAVYYAALDRSGVRKVGGIHTLRHCFASHALEDGHDIFCIKRWLGHSALVTTG</sequence>
<dbReference type="InterPro" id="IPR010998">
    <property type="entry name" value="Integrase_recombinase_N"/>
</dbReference>
<reference evidence="6" key="1">
    <citation type="journal article" date="2014" name="Front. Microbiol.">
        <title>High frequency of phylogenetically diverse reductive dehalogenase-homologous genes in deep subseafloor sedimentary metagenomes.</title>
        <authorList>
            <person name="Kawai M."/>
            <person name="Futagami T."/>
            <person name="Toyoda A."/>
            <person name="Takaki Y."/>
            <person name="Nishi S."/>
            <person name="Hori S."/>
            <person name="Arai W."/>
            <person name="Tsubouchi T."/>
            <person name="Morono Y."/>
            <person name="Uchiyama I."/>
            <person name="Ito T."/>
            <person name="Fujiyama A."/>
            <person name="Inagaki F."/>
            <person name="Takami H."/>
        </authorList>
    </citation>
    <scope>NUCLEOTIDE SEQUENCE</scope>
    <source>
        <strain evidence="6">Expedition CK06-06</strain>
    </source>
</reference>
<organism evidence="6">
    <name type="scientific">marine sediment metagenome</name>
    <dbReference type="NCBI Taxonomy" id="412755"/>
    <lineage>
        <taxon>unclassified sequences</taxon>
        <taxon>metagenomes</taxon>
        <taxon>ecological metagenomes</taxon>
    </lineage>
</organism>
<evidence type="ECO:0000256" key="4">
    <source>
        <dbReference type="ARBA" id="ARBA00023172"/>
    </source>
</evidence>
<keyword evidence="2" id="KW-0229">DNA integration</keyword>
<name>X0XJB8_9ZZZZ</name>
<protein>
    <recommendedName>
        <fullName evidence="5">Tyr recombinase domain-containing protein</fullName>
    </recommendedName>
</protein>
<dbReference type="GO" id="GO:0006310">
    <property type="term" value="P:DNA recombination"/>
    <property type="evidence" value="ECO:0007669"/>
    <property type="project" value="UniProtKB-KW"/>
</dbReference>
<evidence type="ECO:0000256" key="2">
    <source>
        <dbReference type="ARBA" id="ARBA00022908"/>
    </source>
</evidence>
<evidence type="ECO:0000256" key="1">
    <source>
        <dbReference type="ARBA" id="ARBA00008857"/>
    </source>
</evidence>
<dbReference type="PANTHER" id="PTHR30349">
    <property type="entry name" value="PHAGE INTEGRASE-RELATED"/>
    <property type="match status" value="1"/>
</dbReference>
<evidence type="ECO:0000259" key="5">
    <source>
        <dbReference type="PROSITE" id="PS51898"/>
    </source>
</evidence>
<proteinExistence type="inferred from homology"/>
<accession>X0XJB8</accession>
<dbReference type="EMBL" id="BARS01040534">
    <property type="protein sequence ID" value="GAG36748.1"/>
    <property type="molecule type" value="Genomic_DNA"/>
</dbReference>
<dbReference type="GO" id="GO:0003677">
    <property type="term" value="F:DNA binding"/>
    <property type="evidence" value="ECO:0007669"/>
    <property type="project" value="UniProtKB-KW"/>
</dbReference>
<dbReference type="InterPro" id="IPR013762">
    <property type="entry name" value="Integrase-like_cat_sf"/>
</dbReference>
<dbReference type="InterPro" id="IPR002104">
    <property type="entry name" value="Integrase_catalytic"/>
</dbReference>
<keyword evidence="4" id="KW-0233">DNA recombination</keyword>
<dbReference type="PANTHER" id="PTHR30349:SF64">
    <property type="entry name" value="PROPHAGE INTEGRASE INTD-RELATED"/>
    <property type="match status" value="1"/>
</dbReference>
<dbReference type="GO" id="GO:0015074">
    <property type="term" value="P:DNA integration"/>
    <property type="evidence" value="ECO:0007669"/>
    <property type="project" value="UniProtKB-KW"/>
</dbReference>
<feature type="domain" description="Tyr recombinase" evidence="5">
    <location>
        <begin position="96"/>
        <end position="253"/>
    </location>
</feature>
<dbReference type="Gene3D" id="1.10.443.10">
    <property type="entry name" value="Intergrase catalytic core"/>
    <property type="match status" value="1"/>
</dbReference>
<dbReference type="Pfam" id="PF00589">
    <property type="entry name" value="Phage_integrase"/>
    <property type="match status" value="1"/>
</dbReference>
<dbReference type="Pfam" id="PF13495">
    <property type="entry name" value="Phage_int_SAM_4"/>
    <property type="match status" value="1"/>
</dbReference>
<evidence type="ECO:0000256" key="3">
    <source>
        <dbReference type="ARBA" id="ARBA00023125"/>
    </source>
</evidence>
<gene>
    <name evidence="6" type="ORF">S01H1_61770</name>
</gene>
<evidence type="ECO:0000313" key="6">
    <source>
        <dbReference type="EMBL" id="GAG36748.1"/>
    </source>
</evidence>
<feature type="non-terminal residue" evidence="6">
    <location>
        <position position="253"/>
    </location>
</feature>
<dbReference type="PROSITE" id="PS51898">
    <property type="entry name" value="TYR_RECOMBINASE"/>
    <property type="match status" value="1"/>
</dbReference>
<dbReference type="SUPFAM" id="SSF56349">
    <property type="entry name" value="DNA breaking-rejoining enzymes"/>
    <property type="match status" value="1"/>
</dbReference>
<dbReference type="AlphaFoldDB" id="X0XJB8"/>
<comment type="similarity">
    <text evidence="1">Belongs to the 'phage' integrase family.</text>
</comment>
<dbReference type="Gene3D" id="1.10.150.130">
    <property type="match status" value="1"/>
</dbReference>
<comment type="caution">
    <text evidence="6">The sequence shown here is derived from an EMBL/GenBank/DDBJ whole genome shotgun (WGS) entry which is preliminary data.</text>
</comment>
<dbReference type="InterPro" id="IPR011010">
    <property type="entry name" value="DNA_brk_join_enz"/>
</dbReference>
<dbReference type="InterPro" id="IPR050090">
    <property type="entry name" value="Tyrosine_recombinase_XerCD"/>
</dbReference>
<keyword evidence="3" id="KW-0238">DNA-binding</keyword>
<feature type="non-terminal residue" evidence="6">
    <location>
        <position position="1"/>
    </location>
</feature>
<dbReference type="InterPro" id="IPR004107">
    <property type="entry name" value="Integrase_SAM-like_N"/>
</dbReference>